<protein>
    <submittedName>
        <fullName evidence="4">Isochorismatase domain-containing protein</fullName>
    </submittedName>
</protein>
<organism evidence="4 5">
    <name type="scientific">Mycena indigotica</name>
    <dbReference type="NCBI Taxonomy" id="2126181"/>
    <lineage>
        <taxon>Eukaryota</taxon>
        <taxon>Fungi</taxon>
        <taxon>Dikarya</taxon>
        <taxon>Basidiomycota</taxon>
        <taxon>Agaricomycotina</taxon>
        <taxon>Agaricomycetes</taxon>
        <taxon>Agaricomycetidae</taxon>
        <taxon>Agaricales</taxon>
        <taxon>Marasmiineae</taxon>
        <taxon>Mycenaceae</taxon>
        <taxon>Mycena</taxon>
    </lineage>
</organism>
<evidence type="ECO:0000259" key="3">
    <source>
        <dbReference type="Pfam" id="PF00857"/>
    </source>
</evidence>
<dbReference type="PANTHER" id="PTHR43540:SF6">
    <property type="entry name" value="ISOCHORISMATASE-LIKE DOMAIN-CONTAINING PROTEIN"/>
    <property type="match status" value="1"/>
</dbReference>
<reference evidence="4" key="1">
    <citation type="submission" date="2020-05" db="EMBL/GenBank/DDBJ databases">
        <title>Mycena genomes resolve the evolution of fungal bioluminescence.</title>
        <authorList>
            <person name="Tsai I.J."/>
        </authorList>
    </citation>
    <scope>NUCLEOTIDE SEQUENCE</scope>
    <source>
        <strain evidence="4">171206Taipei</strain>
    </source>
</reference>
<dbReference type="InterPro" id="IPR050272">
    <property type="entry name" value="Isochorismatase-like_hydrls"/>
</dbReference>
<dbReference type="Pfam" id="PF00857">
    <property type="entry name" value="Isochorismatase"/>
    <property type="match status" value="1"/>
</dbReference>
<keyword evidence="5" id="KW-1185">Reference proteome</keyword>
<dbReference type="PANTHER" id="PTHR43540">
    <property type="entry name" value="PEROXYUREIDOACRYLATE/UREIDOACRYLATE AMIDOHYDROLASE-RELATED"/>
    <property type="match status" value="1"/>
</dbReference>
<dbReference type="RefSeq" id="XP_037223844.1">
    <property type="nucleotide sequence ID" value="XM_037358749.1"/>
</dbReference>
<dbReference type="AlphaFoldDB" id="A0A8H6T6A6"/>
<feature type="domain" description="Isochorismatase-like" evidence="3">
    <location>
        <begin position="17"/>
        <end position="174"/>
    </location>
</feature>
<dbReference type="GO" id="GO:0016787">
    <property type="term" value="F:hydrolase activity"/>
    <property type="evidence" value="ECO:0007669"/>
    <property type="project" value="UniProtKB-KW"/>
</dbReference>
<accession>A0A8H6T6A6</accession>
<dbReference type="Gene3D" id="3.40.50.850">
    <property type="entry name" value="Isochorismatase-like"/>
    <property type="match status" value="1"/>
</dbReference>
<dbReference type="InterPro" id="IPR036380">
    <property type="entry name" value="Isochorismatase-like_sf"/>
</dbReference>
<evidence type="ECO:0000256" key="2">
    <source>
        <dbReference type="ARBA" id="ARBA00022801"/>
    </source>
</evidence>
<sequence length="217" mass="22921">MSTRADDDDDAQDGLRTVLLLLNVQHGLVADARTRIHDGPAVLENIRRVLAAARAAGTGAGEEEERGIVTGGGGGGPRIVHVRNAGDAGDPDELGTPGWELVLHDRDGSDELVVDKRKNNAFAGTELGRIVAPEAEIVVVGVMSEYSVKSTVKAALARGNTVILMKGAHGTYDHVALDNDGNVTRADTIVAEIEEELDRAGAVVLDMEFLPNLFEGR</sequence>
<evidence type="ECO:0000313" key="4">
    <source>
        <dbReference type="EMBL" id="KAF7311736.1"/>
    </source>
</evidence>
<dbReference type="Proteomes" id="UP000636479">
    <property type="component" value="Unassembled WGS sequence"/>
</dbReference>
<dbReference type="OrthoDB" id="167809at2759"/>
<dbReference type="EMBL" id="JACAZF010000002">
    <property type="protein sequence ID" value="KAF7311736.1"/>
    <property type="molecule type" value="Genomic_DNA"/>
</dbReference>
<evidence type="ECO:0000256" key="1">
    <source>
        <dbReference type="ARBA" id="ARBA00006336"/>
    </source>
</evidence>
<dbReference type="InterPro" id="IPR000868">
    <property type="entry name" value="Isochorismatase-like_dom"/>
</dbReference>
<gene>
    <name evidence="4" type="ORF">MIND_00183600</name>
</gene>
<evidence type="ECO:0000313" key="5">
    <source>
        <dbReference type="Proteomes" id="UP000636479"/>
    </source>
</evidence>
<keyword evidence="2" id="KW-0378">Hydrolase</keyword>
<comment type="similarity">
    <text evidence="1">Belongs to the isochorismatase family.</text>
</comment>
<comment type="caution">
    <text evidence="4">The sequence shown here is derived from an EMBL/GenBank/DDBJ whole genome shotgun (WGS) entry which is preliminary data.</text>
</comment>
<dbReference type="GeneID" id="59341265"/>
<dbReference type="SUPFAM" id="SSF52499">
    <property type="entry name" value="Isochorismatase-like hydrolases"/>
    <property type="match status" value="1"/>
</dbReference>
<name>A0A8H6T6A6_9AGAR</name>
<proteinExistence type="inferred from homology"/>